<feature type="chain" id="PRO_5038357225" description="Peptidase propeptide and YPEB domain-containing protein" evidence="1">
    <location>
        <begin position="23"/>
        <end position="253"/>
    </location>
</feature>
<dbReference type="AlphaFoldDB" id="A0A1G8N528"/>
<gene>
    <name evidence="2" type="ORF">SAMN05421804_10481</name>
</gene>
<evidence type="ECO:0000256" key="1">
    <source>
        <dbReference type="SAM" id="SignalP"/>
    </source>
</evidence>
<reference evidence="2 3" key="1">
    <citation type="submission" date="2016-10" db="EMBL/GenBank/DDBJ databases">
        <authorList>
            <person name="de Groot N.N."/>
        </authorList>
    </citation>
    <scope>NUCLEOTIDE SEQUENCE [LARGE SCALE GENOMIC DNA]</scope>
    <source>
        <strain evidence="2 3">CGMCC 1.5058</strain>
    </source>
</reference>
<feature type="signal peptide" evidence="1">
    <location>
        <begin position="1"/>
        <end position="22"/>
    </location>
</feature>
<evidence type="ECO:0000313" key="2">
    <source>
        <dbReference type="EMBL" id="SDI74660.1"/>
    </source>
</evidence>
<sequence>MFKKTSLFVLILLTMVSFSACRNGEENPEKQMRPILNFTSDAEDHIKFVRTKEYDGRTVREYTDSKFFYEVTEDGRLMTIFLRTAPATTAATLATKEEILLKSNDNLRRLDYDITKFQTDIRFNEGLKQYESISREKKGDAFTGNNIYIQYAGDGTLISVSFKYENPDVLNTADKITPDEAKEIIINYFATNASTEKYAPLLTEDLIRYEVDVYNNKKVYNLYFSLPVEDTGIFDFSYVVSTETGIILYRKEL</sequence>
<dbReference type="PROSITE" id="PS51257">
    <property type="entry name" value="PROKAR_LIPOPROTEIN"/>
    <property type="match status" value="1"/>
</dbReference>
<name>A0A1G8N528_9CLOT</name>
<dbReference type="Proteomes" id="UP000183255">
    <property type="component" value="Unassembled WGS sequence"/>
</dbReference>
<evidence type="ECO:0000313" key="3">
    <source>
        <dbReference type="Proteomes" id="UP000183255"/>
    </source>
</evidence>
<proteinExistence type="predicted"/>
<dbReference type="EMBL" id="FNDZ01000004">
    <property type="protein sequence ID" value="SDI74660.1"/>
    <property type="molecule type" value="Genomic_DNA"/>
</dbReference>
<keyword evidence="1" id="KW-0732">Signal</keyword>
<protein>
    <recommendedName>
        <fullName evidence="4">Peptidase propeptide and YPEB domain-containing protein</fullName>
    </recommendedName>
</protein>
<accession>A0A1G8N528</accession>
<evidence type="ECO:0008006" key="4">
    <source>
        <dbReference type="Google" id="ProtNLM"/>
    </source>
</evidence>
<dbReference type="RefSeq" id="WP_031576182.1">
    <property type="nucleotide sequence ID" value="NZ_FNDZ01000004.1"/>
</dbReference>
<organism evidence="2 3">
    <name type="scientific">Proteiniclasticum ruminis</name>
    <dbReference type="NCBI Taxonomy" id="398199"/>
    <lineage>
        <taxon>Bacteria</taxon>
        <taxon>Bacillati</taxon>
        <taxon>Bacillota</taxon>
        <taxon>Clostridia</taxon>
        <taxon>Eubacteriales</taxon>
        <taxon>Clostridiaceae</taxon>
        <taxon>Proteiniclasticum</taxon>
    </lineage>
</organism>